<evidence type="ECO:0000259" key="1">
    <source>
        <dbReference type="PROSITE" id="PS50801"/>
    </source>
</evidence>
<dbReference type="AlphaFoldDB" id="A0A0F9FP79"/>
<dbReference type="EMBL" id="LAZR01020670">
    <property type="protein sequence ID" value="KKL88063.1"/>
    <property type="molecule type" value="Genomic_DNA"/>
</dbReference>
<comment type="caution">
    <text evidence="2">The sequence shown here is derived from an EMBL/GenBank/DDBJ whole genome shotgun (WGS) entry which is preliminary data.</text>
</comment>
<reference evidence="2" key="1">
    <citation type="journal article" date="2015" name="Nature">
        <title>Complex archaea that bridge the gap between prokaryotes and eukaryotes.</title>
        <authorList>
            <person name="Spang A."/>
            <person name="Saw J.H."/>
            <person name="Jorgensen S.L."/>
            <person name="Zaremba-Niedzwiedzka K."/>
            <person name="Martijn J."/>
            <person name="Lind A.E."/>
            <person name="van Eijk R."/>
            <person name="Schleper C."/>
            <person name="Guy L."/>
            <person name="Ettema T.J."/>
        </authorList>
    </citation>
    <scope>NUCLEOTIDE SEQUENCE</scope>
</reference>
<name>A0A0F9FP79_9ZZZZ</name>
<proteinExistence type="predicted"/>
<dbReference type="InterPro" id="IPR002645">
    <property type="entry name" value="STAS_dom"/>
</dbReference>
<dbReference type="InterPro" id="IPR052746">
    <property type="entry name" value="MlaB_ABC_Transporter"/>
</dbReference>
<dbReference type="PANTHER" id="PTHR35849">
    <property type="entry name" value="BLR2341 PROTEIN"/>
    <property type="match status" value="1"/>
</dbReference>
<feature type="domain" description="STAS" evidence="1">
    <location>
        <begin position="12"/>
        <end position="101"/>
    </location>
</feature>
<protein>
    <recommendedName>
        <fullName evidence="1">STAS domain-containing protein</fullName>
    </recommendedName>
</protein>
<evidence type="ECO:0000313" key="2">
    <source>
        <dbReference type="EMBL" id="KKL88063.1"/>
    </source>
</evidence>
<dbReference type="Pfam" id="PF13466">
    <property type="entry name" value="STAS_2"/>
    <property type="match status" value="1"/>
</dbReference>
<gene>
    <name evidence="2" type="ORF">LCGC14_1928450</name>
</gene>
<accession>A0A0F9FP79</accession>
<organism evidence="2">
    <name type="scientific">marine sediment metagenome</name>
    <dbReference type="NCBI Taxonomy" id="412755"/>
    <lineage>
        <taxon>unclassified sequences</taxon>
        <taxon>metagenomes</taxon>
        <taxon>ecological metagenomes</taxon>
    </lineage>
</organism>
<dbReference type="SUPFAM" id="SSF52091">
    <property type="entry name" value="SpoIIaa-like"/>
    <property type="match status" value="1"/>
</dbReference>
<dbReference type="Gene3D" id="3.30.750.24">
    <property type="entry name" value="STAS domain"/>
    <property type="match status" value="1"/>
</dbReference>
<dbReference type="PANTHER" id="PTHR35849:SF2">
    <property type="entry name" value="BLR2341 PROTEIN"/>
    <property type="match status" value="1"/>
</dbReference>
<dbReference type="InterPro" id="IPR036513">
    <property type="entry name" value="STAS_dom_sf"/>
</dbReference>
<dbReference type="InterPro" id="IPR058548">
    <property type="entry name" value="MlaB-like_STAS"/>
</dbReference>
<dbReference type="PROSITE" id="PS50801">
    <property type="entry name" value="STAS"/>
    <property type="match status" value="1"/>
</dbReference>
<sequence>MNWLNMESAKNMLKLPAELVITQVENLHQDLLQELHRNDDVCLDISEVARADTASIQLLCALQKHLLCLQHKIIWVGQSKPLRNAINRLGLSEYLILENAE</sequence>